<dbReference type="InterPro" id="IPR029021">
    <property type="entry name" value="Prot-tyrosine_phosphatase-like"/>
</dbReference>
<dbReference type="EMBL" id="CAUYUJ010017387">
    <property type="protein sequence ID" value="CAK0874324.1"/>
    <property type="molecule type" value="Genomic_DNA"/>
</dbReference>
<keyword evidence="4" id="KW-1185">Reference proteome</keyword>
<sequence>VGLGLACPRPLAGAPPRPAARGRPSSARRGERPCRRGRARARRWPGRGGRSPGSPRWCCRRWRWPPRSRCSSARCCPSLLGGWWAALTSEDAGGRGGAYGATWTARCCWASCRCRSWATPSGSTGWACGLWLTCRTSTRGQRPSTSAWGSSSCACRRWITRSRRWRPSRAPACSSRIVGEVYVHCKAGHGRAAAVALAWMAYSRGLGGEADLARLNAELAERRRVRRTLHSQSGIRELGVWILDRSRGAGICCAAPAPGSAADLGRAGGGGGGEL</sequence>
<protein>
    <recommendedName>
        <fullName evidence="2">Tyrosine specific protein phosphatases domain-containing protein</fullName>
    </recommendedName>
</protein>
<feature type="domain" description="Tyrosine specific protein phosphatases" evidence="2">
    <location>
        <begin position="156"/>
        <end position="223"/>
    </location>
</feature>
<evidence type="ECO:0000259" key="2">
    <source>
        <dbReference type="PROSITE" id="PS50056"/>
    </source>
</evidence>
<dbReference type="SUPFAM" id="SSF52799">
    <property type="entry name" value="(Phosphotyrosine protein) phosphatases II"/>
    <property type="match status" value="1"/>
</dbReference>
<dbReference type="InterPro" id="IPR000387">
    <property type="entry name" value="Tyr_Pase_dom"/>
</dbReference>
<dbReference type="Gene3D" id="3.90.190.10">
    <property type="entry name" value="Protein tyrosine phosphatase superfamily"/>
    <property type="match status" value="1"/>
</dbReference>
<dbReference type="PROSITE" id="PS50056">
    <property type="entry name" value="TYR_PHOSPHATASE_2"/>
    <property type="match status" value="1"/>
</dbReference>
<reference evidence="3" key="1">
    <citation type="submission" date="2023-10" db="EMBL/GenBank/DDBJ databases">
        <authorList>
            <person name="Chen Y."/>
            <person name="Shah S."/>
            <person name="Dougan E. K."/>
            <person name="Thang M."/>
            <person name="Chan C."/>
        </authorList>
    </citation>
    <scope>NUCLEOTIDE SEQUENCE [LARGE SCALE GENOMIC DNA]</scope>
</reference>
<comment type="caution">
    <text evidence="3">The sequence shown here is derived from an EMBL/GenBank/DDBJ whole genome shotgun (WGS) entry which is preliminary data.</text>
</comment>
<feature type="compositionally biased region" description="Basic residues" evidence="1">
    <location>
        <begin position="35"/>
        <end position="45"/>
    </location>
</feature>
<feature type="region of interest" description="Disordered" evidence="1">
    <location>
        <begin position="1"/>
        <end position="54"/>
    </location>
</feature>
<gene>
    <name evidence="3" type="ORF">PCOR1329_LOCUS59278</name>
</gene>
<organism evidence="3 4">
    <name type="scientific">Prorocentrum cordatum</name>
    <dbReference type="NCBI Taxonomy" id="2364126"/>
    <lineage>
        <taxon>Eukaryota</taxon>
        <taxon>Sar</taxon>
        <taxon>Alveolata</taxon>
        <taxon>Dinophyceae</taxon>
        <taxon>Prorocentrales</taxon>
        <taxon>Prorocentraceae</taxon>
        <taxon>Prorocentrum</taxon>
    </lineage>
</organism>
<dbReference type="Proteomes" id="UP001189429">
    <property type="component" value="Unassembled WGS sequence"/>
</dbReference>
<evidence type="ECO:0000313" key="3">
    <source>
        <dbReference type="EMBL" id="CAK0874324.1"/>
    </source>
</evidence>
<accession>A0ABN9VLW3</accession>
<feature type="compositionally biased region" description="Low complexity" evidence="1">
    <location>
        <begin position="1"/>
        <end position="12"/>
    </location>
</feature>
<proteinExistence type="predicted"/>
<evidence type="ECO:0000256" key="1">
    <source>
        <dbReference type="SAM" id="MobiDB-lite"/>
    </source>
</evidence>
<name>A0ABN9VLW3_9DINO</name>
<evidence type="ECO:0000313" key="4">
    <source>
        <dbReference type="Proteomes" id="UP001189429"/>
    </source>
</evidence>
<feature type="non-terminal residue" evidence="3">
    <location>
        <position position="1"/>
    </location>
</feature>